<proteinExistence type="predicted"/>
<reference evidence="2 3" key="1">
    <citation type="submission" date="2016-10" db="EMBL/GenBank/DDBJ databases">
        <authorList>
            <person name="de Groot N.N."/>
        </authorList>
    </citation>
    <scope>NUCLEOTIDE SEQUENCE [LARGE SCALE GENOMIC DNA]</scope>
    <source>
        <strain evidence="2 3">DSM 1041</strain>
    </source>
</reference>
<dbReference type="Pfam" id="PF04404">
    <property type="entry name" value="ERF"/>
    <property type="match status" value="1"/>
</dbReference>
<dbReference type="AlphaFoldDB" id="A0A1H6VD67"/>
<organism evidence="2 3">
    <name type="scientific">Azotobacter beijerinckii</name>
    <dbReference type="NCBI Taxonomy" id="170623"/>
    <lineage>
        <taxon>Bacteria</taxon>
        <taxon>Pseudomonadati</taxon>
        <taxon>Pseudomonadota</taxon>
        <taxon>Gammaproteobacteria</taxon>
        <taxon>Pseudomonadales</taxon>
        <taxon>Pseudomonadaceae</taxon>
        <taxon>Azotobacter</taxon>
    </lineage>
</organism>
<name>A0A1H6VD67_9GAMM</name>
<feature type="region of interest" description="Disordered" evidence="1">
    <location>
        <begin position="123"/>
        <end position="147"/>
    </location>
</feature>
<dbReference type="RefSeq" id="WP_175559778.1">
    <property type="nucleotide sequence ID" value="NZ_FNYO01000030.1"/>
</dbReference>
<evidence type="ECO:0000313" key="3">
    <source>
        <dbReference type="Proteomes" id="UP000199005"/>
    </source>
</evidence>
<evidence type="ECO:0000313" key="2">
    <source>
        <dbReference type="EMBL" id="SEI98232.1"/>
    </source>
</evidence>
<sequence>MNKSEQINELATALAKAQGELENAAKSSDNPHFKSKYADLAEILNTVRPVFSANGLSVSQCPSFEAGIVSVETVLMHRSGQWMSSVISAPVSKQDAQGVGSAITYCRRYSLAAVAGIAQEDDDANSAVGHAPRRQEPQAVPKPKVTTQQVEHLRQAITVAGMSEAEWCASIKIPGLDSLPAEKFGGAMDYIKSQAHAA</sequence>
<dbReference type="Proteomes" id="UP000199005">
    <property type="component" value="Unassembled WGS sequence"/>
</dbReference>
<dbReference type="InterPro" id="IPR007499">
    <property type="entry name" value="ERF_bacteria_virus"/>
</dbReference>
<protein>
    <submittedName>
        <fullName evidence="2">ERF superfamily protein</fullName>
    </submittedName>
</protein>
<gene>
    <name evidence="2" type="ORF">SAMN04244579_02682</name>
</gene>
<dbReference type="STRING" id="170623.SAMN04244579_02682"/>
<evidence type="ECO:0000256" key="1">
    <source>
        <dbReference type="SAM" id="MobiDB-lite"/>
    </source>
</evidence>
<accession>A0A1H6VD67</accession>
<dbReference type="EMBL" id="FNYO01000030">
    <property type="protein sequence ID" value="SEI98232.1"/>
    <property type="molecule type" value="Genomic_DNA"/>
</dbReference>